<comment type="subcellular location">
    <subcellularLocation>
        <location evidence="1">Membrane</location>
        <topology evidence="1">Lipid-anchor</topology>
    </subcellularLocation>
</comment>
<evidence type="ECO:0000256" key="1">
    <source>
        <dbReference type="ARBA" id="ARBA00004635"/>
    </source>
</evidence>
<dbReference type="GO" id="GO:0009847">
    <property type="term" value="P:spore germination"/>
    <property type="evidence" value="ECO:0007669"/>
    <property type="project" value="InterPro"/>
</dbReference>
<keyword evidence="7" id="KW-0449">Lipoprotein</keyword>
<evidence type="ECO:0000313" key="11">
    <source>
        <dbReference type="Proteomes" id="UP000198601"/>
    </source>
</evidence>
<evidence type="ECO:0000256" key="6">
    <source>
        <dbReference type="ARBA" id="ARBA00023139"/>
    </source>
</evidence>
<evidence type="ECO:0000256" key="4">
    <source>
        <dbReference type="ARBA" id="ARBA00022729"/>
    </source>
</evidence>
<keyword evidence="4" id="KW-0732">Signal</keyword>
<dbReference type="Pfam" id="PF25198">
    <property type="entry name" value="Spore_GerAC_N"/>
    <property type="match status" value="1"/>
</dbReference>
<dbReference type="NCBIfam" id="TIGR02887">
    <property type="entry name" value="spore_ger_x_C"/>
    <property type="match status" value="1"/>
</dbReference>
<keyword evidence="6" id="KW-0564">Palmitate</keyword>
<proteinExistence type="inferred from homology"/>
<dbReference type="STRING" id="624147.SAMN04487970_101984"/>
<name>A0A1G4RX07_9BACL</name>
<evidence type="ECO:0000259" key="8">
    <source>
        <dbReference type="Pfam" id="PF05504"/>
    </source>
</evidence>
<dbReference type="InterPro" id="IPR046953">
    <property type="entry name" value="Spore_GerAC-like_C"/>
</dbReference>
<evidence type="ECO:0000313" key="10">
    <source>
        <dbReference type="EMBL" id="SCW60609.1"/>
    </source>
</evidence>
<dbReference type="GO" id="GO:0016020">
    <property type="term" value="C:membrane"/>
    <property type="evidence" value="ECO:0007669"/>
    <property type="project" value="UniProtKB-SubCell"/>
</dbReference>
<evidence type="ECO:0000259" key="9">
    <source>
        <dbReference type="Pfam" id="PF25198"/>
    </source>
</evidence>
<keyword evidence="3" id="KW-0309">Germination</keyword>
<evidence type="ECO:0000256" key="3">
    <source>
        <dbReference type="ARBA" id="ARBA00022544"/>
    </source>
</evidence>
<dbReference type="EMBL" id="FMTT01000019">
    <property type="protein sequence ID" value="SCW60609.1"/>
    <property type="molecule type" value="Genomic_DNA"/>
</dbReference>
<dbReference type="PANTHER" id="PTHR35789:SF1">
    <property type="entry name" value="SPORE GERMINATION PROTEIN B3"/>
    <property type="match status" value="1"/>
</dbReference>
<accession>A0A1G4RX07</accession>
<gene>
    <name evidence="10" type="ORF">SAMN04487970_101984</name>
</gene>
<organism evidence="10 11">
    <name type="scientific">Paenibacillus tianmuensis</name>
    <dbReference type="NCBI Taxonomy" id="624147"/>
    <lineage>
        <taxon>Bacteria</taxon>
        <taxon>Bacillati</taxon>
        <taxon>Bacillota</taxon>
        <taxon>Bacilli</taxon>
        <taxon>Bacillales</taxon>
        <taxon>Paenibacillaceae</taxon>
        <taxon>Paenibacillus</taxon>
    </lineage>
</organism>
<feature type="domain" description="Spore germination GerAC-like C-terminal" evidence="8">
    <location>
        <begin position="224"/>
        <end position="388"/>
    </location>
</feature>
<sequence>MNPKAMLMLPLLVALLLPLTGCWDHRELNNLAIASGIGITKSDGRYVITVQIENAGEISKKSTTGTTTPIAVFQSSGVTVFEALKKMTAVSPREIYISHLRFIVLSESLAREGIGEALELFSRSAGFRTDFNILVSHDSDVVNLLSTLTQIEKIPGNNIFSSIRSAAKNWGAFQEISIDQLISKMQSKTTAAVLPGLRLAGDGEVGRSLVNIQNSLAPAQIELNGMAVFKKDKLRGWLNEKESIGFAFAVNEIQNTAVHVPCGNRREMAVNILHAKASIQGQLDAGKPRGSIDLKAEGNIEELACPKDVSKSDVLASLEEATGQKIKQYLTSALMKSQKDLNTDVFGFGEAIHRSAPKKWVTIQKQWEELFPRMPVEVSVKFKLRSSGQTNKSYLENLE</sequence>
<reference evidence="11" key="1">
    <citation type="submission" date="2016-10" db="EMBL/GenBank/DDBJ databases">
        <authorList>
            <person name="Varghese N."/>
            <person name="Submissions S."/>
        </authorList>
    </citation>
    <scope>NUCLEOTIDE SEQUENCE [LARGE SCALE GENOMIC DNA]</scope>
    <source>
        <strain evidence="11">CGMCC 1.8946</strain>
    </source>
</reference>
<keyword evidence="5" id="KW-0472">Membrane</keyword>
<keyword evidence="11" id="KW-1185">Reference proteome</keyword>
<protein>
    <submittedName>
        <fullName evidence="10">Spore germination protein KC</fullName>
    </submittedName>
</protein>
<dbReference type="Pfam" id="PF05504">
    <property type="entry name" value="Spore_GerAC"/>
    <property type="match status" value="1"/>
</dbReference>
<dbReference type="AlphaFoldDB" id="A0A1G4RX07"/>
<evidence type="ECO:0000256" key="5">
    <source>
        <dbReference type="ARBA" id="ARBA00023136"/>
    </source>
</evidence>
<dbReference type="Proteomes" id="UP000198601">
    <property type="component" value="Unassembled WGS sequence"/>
</dbReference>
<dbReference type="InterPro" id="IPR008844">
    <property type="entry name" value="Spore_GerAC-like"/>
</dbReference>
<dbReference type="InterPro" id="IPR057336">
    <property type="entry name" value="GerAC_N"/>
</dbReference>
<dbReference type="Gene3D" id="3.30.300.210">
    <property type="entry name" value="Nutrient germinant receptor protein C, domain 3"/>
    <property type="match status" value="1"/>
</dbReference>
<evidence type="ECO:0000256" key="7">
    <source>
        <dbReference type="ARBA" id="ARBA00023288"/>
    </source>
</evidence>
<comment type="similarity">
    <text evidence="2">Belongs to the GerABKC lipoprotein family.</text>
</comment>
<feature type="domain" description="Spore germination protein N-terminal" evidence="9">
    <location>
        <begin position="24"/>
        <end position="198"/>
    </location>
</feature>
<evidence type="ECO:0000256" key="2">
    <source>
        <dbReference type="ARBA" id="ARBA00007886"/>
    </source>
</evidence>
<dbReference type="PANTHER" id="PTHR35789">
    <property type="entry name" value="SPORE GERMINATION PROTEIN B3"/>
    <property type="match status" value="1"/>
</dbReference>
<dbReference type="InterPro" id="IPR038501">
    <property type="entry name" value="Spore_GerAC_C_sf"/>
</dbReference>